<reference evidence="1 3" key="1">
    <citation type="submission" date="2018-03" db="EMBL/GenBank/DDBJ databases">
        <title>Genomic Encyclopedia of Archaeal and Bacterial Type Strains, Phase II (KMG-II): from individual species to whole genera.</title>
        <authorList>
            <person name="Goeker M."/>
        </authorList>
    </citation>
    <scope>NUCLEOTIDE SEQUENCE [LARGE SCALE GENOMIC DNA]</scope>
    <source>
        <strain evidence="1 3">DSM 21548</strain>
    </source>
</reference>
<organism evidence="1 3">
    <name type="scientific">Labedella gwakjiensis</name>
    <dbReference type="NCBI Taxonomy" id="390269"/>
    <lineage>
        <taxon>Bacteria</taxon>
        <taxon>Bacillati</taxon>
        <taxon>Actinomycetota</taxon>
        <taxon>Actinomycetes</taxon>
        <taxon>Micrococcales</taxon>
        <taxon>Microbacteriaceae</taxon>
        <taxon>Labedella</taxon>
    </lineage>
</organism>
<dbReference type="EMBL" id="RZGY01000007">
    <property type="protein sequence ID" value="RUQ81698.1"/>
    <property type="molecule type" value="Genomic_DNA"/>
</dbReference>
<gene>
    <name evidence="1" type="ORF">CLV49_1212</name>
    <name evidence="2" type="ORF">ELQ93_17955</name>
</gene>
<evidence type="ECO:0000313" key="1">
    <source>
        <dbReference type="EMBL" id="PSL37605.1"/>
    </source>
</evidence>
<sequence>MSASAAPTPAGRFHALRAVPLDPRMSWCGFRPSGDLRATAVLVHGSDRDPVGTVAAFRDWAERSGVALVAPLFPGDVRGDGEMNGYKALVGDGLRYDLVLLDAVARAAETFGISSDRFLLFGFSGGAQFAHRFALAHPARLSALSIAAPGNVTLIGSPRAWWPGVRNVHEVIGAVLDLDALRSVPVHAVVGAADDGRDAIRVDPTEPRWVEGANDAGVTRGARLASLVGDWRAHGVEVRHEVLAGVAHELPPLATAAQHFFDAVLPAVEDGAPTTAPGRGGLA</sequence>
<proteinExistence type="predicted"/>
<name>A0A2P8GUH5_9MICO</name>
<dbReference type="EMBL" id="PYAU01000001">
    <property type="protein sequence ID" value="PSL37605.1"/>
    <property type="molecule type" value="Genomic_DNA"/>
</dbReference>
<dbReference type="OrthoDB" id="236897at2"/>
<dbReference type="Proteomes" id="UP000268291">
    <property type="component" value="Unassembled WGS sequence"/>
</dbReference>
<dbReference type="InterPro" id="IPR029058">
    <property type="entry name" value="AB_hydrolase_fold"/>
</dbReference>
<keyword evidence="2" id="KW-0378">Hydrolase</keyword>
<dbReference type="Gene3D" id="3.40.50.1820">
    <property type="entry name" value="alpha/beta hydrolase"/>
    <property type="match status" value="1"/>
</dbReference>
<evidence type="ECO:0000313" key="2">
    <source>
        <dbReference type="EMBL" id="RUQ81698.1"/>
    </source>
</evidence>
<accession>A0A2P8GUH5</accession>
<dbReference type="Proteomes" id="UP000241203">
    <property type="component" value="Unassembled WGS sequence"/>
</dbReference>
<reference evidence="2 4" key="2">
    <citation type="submission" date="2018-12" db="EMBL/GenBank/DDBJ databases">
        <authorList>
            <person name="hu s."/>
            <person name="Xu Y."/>
            <person name="Xu B."/>
            <person name="Li F."/>
        </authorList>
    </citation>
    <scope>NUCLEOTIDE SEQUENCE [LARGE SCALE GENOMIC DNA]</scope>
    <source>
        <strain evidence="2 4">KSW2-17</strain>
    </source>
</reference>
<dbReference type="RefSeq" id="WP_106562730.1">
    <property type="nucleotide sequence ID" value="NZ_PYAU01000001.1"/>
</dbReference>
<evidence type="ECO:0000313" key="4">
    <source>
        <dbReference type="Proteomes" id="UP000268291"/>
    </source>
</evidence>
<dbReference type="GO" id="GO:0016787">
    <property type="term" value="F:hydrolase activity"/>
    <property type="evidence" value="ECO:0007669"/>
    <property type="project" value="UniProtKB-KW"/>
</dbReference>
<dbReference type="SUPFAM" id="SSF53474">
    <property type="entry name" value="alpha/beta-Hydrolases"/>
    <property type="match status" value="1"/>
</dbReference>
<comment type="caution">
    <text evidence="1">The sequence shown here is derived from an EMBL/GenBank/DDBJ whole genome shotgun (WGS) entry which is preliminary data.</text>
</comment>
<keyword evidence="4" id="KW-1185">Reference proteome</keyword>
<dbReference type="AlphaFoldDB" id="A0A2P8GUH5"/>
<protein>
    <submittedName>
        <fullName evidence="2">Alpha/beta hydrolase</fullName>
    </submittedName>
</protein>
<evidence type="ECO:0000313" key="3">
    <source>
        <dbReference type="Proteomes" id="UP000241203"/>
    </source>
</evidence>